<dbReference type="Pfam" id="PF13665">
    <property type="entry name" value="Tox-PAAR-like"/>
    <property type="match status" value="1"/>
</dbReference>
<keyword evidence="3" id="KW-1185">Reference proteome</keyword>
<gene>
    <name evidence="2" type="ORF">SAMN05216516_10495</name>
</gene>
<dbReference type="RefSeq" id="WP_092876955.1">
    <property type="nucleotide sequence ID" value="NZ_FOVC01000004.1"/>
</dbReference>
<accession>A0A1I4XFS4</accession>
<dbReference type="EMBL" id="FOVC01000004">
    <property type="protein sequence ID" value="SFN24333.1"/>
    <property type="molecule type" value="Genomic_DNA"/>
</dbReference>
<organism evidence="2 3">
    <name type="scientific">Izhakiella capsodis</name>
    <dbReference type="NCBI Taxonomy" id="1367852"/>
    <lineage>
        <taxon>Bacteria</taxon>
        <taxon>Pseudomonadati</taxon>
        <taxon>Pseudomonadota</taxon>
        <taxon>Gammaproteobacteria</taxon>
        <taxon>Enterobacterales</taxon>
        <taxon>Erwiniaceae</taxon>
        <taxon>Izhakiella</taxon>
    </lineage>
</organism>
<evidence type="ECO:0000313" key="2">
    <source>
        <dbReference type="EMBL" id="SFN24333.1"/>
    </source>
</evidence>
<feature type="compositionally biased region" description="Basic and acidic residues" evidence="1">
    <location>
        <begin position="62"/>
        <end position="72"/>
    </location>
</feature>
<evidence type="ECO:0000256" key="1">
    <source>
        <dbReference type="SAM" id="MobiDB-lite"/>
    </source>
</evidence>
<feature type="region of interest" description="Disordered" evidence="1">
    <location>
        <begin position="62"/>
        <end position="93"/>
    </location>
</feature>
<dbReference type="AlphaFoldDB" id="A0A1I4XFS4"/>
<evidence type="ECO:0000313" key="3">
    <source>
        <dbReference type="Proteomes" id="UP000242222"/>
    </source>
</evidence>
<name>A0A1I4XFS4_9GAMM</name>
<sequence>MAKKLGARKDSKWLIVGILPDVCLTPPLNIPVPYQVISDLGDAQGVIDNVQLNGNPAFVFDKSKAPKTRGDEAGSSGGVKSGTSGGDCWPKEHSNTVRIGKKYVIREGDKFHMNGRFNGE</sequence>
<dbReference type="STRING" id="1367852.SAMN05216516_10495"/>
<feature type="compositionally biased region" description="Gly residues" evidence="1">
    <location>
        <begin position="75"/>
        <end position="85"/>
    </location>
</feature>
<dbReference type="OrthoDB" id="8852350at2"/>
<reference evidence="3" key="1">
    <citation type="submission" date="2016-10" db="EMBL/GenBank/DDBJ databases">
        <authorList>
            <person name="Varghese N."/>
            <person name="Submissions S."/>
        </authorList>
    </citation>
    <scope>NUCLEOTIDE SEQUENCE [LARGE SCALE GENOMIC DNA]</scope>
    <source>
        <strain evidence="3">N6PO6</strain>
    </source>
</reference>
<proteinExistence type="predicted"/>
<dbReference type="Proteomes" id="UP000242222">
    <property type="component" value="Unassembled WGS sequence"/>
</dbReference>
<protein>
    <submittedName>
        <fullName evidence="2">Uncharacterized protein</fullName>
    </submittedName>
</protein>